<sequence length="113" mass="12714">MLGQLSGPIFTFQFSKHTHTHTSLLPLVSHFSFLNSHSHLTFRCILENLRPAIRNPWDDVRLCQKGANPSTVFPHCPYVIVLCSQHPYTFLSLCPAIGRNSLASTIRGVGKRE</sequence>
<accession>Q86NW9</accession>
<dbReference type="AlphaFoldDB" id="Q86NW9"/>
<reference evidence="1" key="1">
    <citation type="submission" date="2003-02" db="EMBL/GenBank/DDBJ databases">
        <authorList>
            <person name="Stapleton M."/>
            <person name="Brokstein P."/>
            <person name="Hong L."/>
            <person name="Agbayani A."/>
            <person name="Carlson J."/>
            <person name="Champe M."/>
            <person name="Chavez C."/>
            <person name="Dorsett V."/>
            <person name="Dresnek D."/>
            <person name="Farfan D."/>
            <person name="Frise E."/>
            <person name="George R."/>
            <person name="Gonzalez M."/>
            <person name="Guarin H."/>
            <person name="Kronmiller B."/>
            <person name="Li P."/>
            <person name="Liao G."/>
            <person name="Miranda A."/>
            <person name="Mungall C.J."/>
            <person name="Nunoo J."/>
            <person name="Pacleb J."/>
            <person name="Paragas V."/>
            <person name="Park S."/>
            <person name="Patel S."/>
            <person name="Phouanenavong S."/>
            <person name="Wan K."/>
            <person name="Yu C."/>
            <person name="Lewis S.E."/>
            <person name="Rubin G.M."/>
            <person name="Celniker S."/>
        </authorList>
    </citation>
    <scope>NUCLEOTIDE SEQUENCE</scope>
</reference>
<name>Q86NW9_DROME</name>
<protein>
    <submittedName>
        <fullName evidence="1">GM06994p</fullName>
    </submittedName>
</protein>
<dbReference type="EMBL" id="BT003600">
    <property type="protein sequence ID" value="AAO39603.1"/>
    <property type="molecule type" value="mRNA"/>
</dbReference>
<proteinExistence type="evidence at transcript level"/>
<evidence type="ECO:0000313" key="1">
    <source>
        <dbReference type="EMBL" id="AAO39603.1"/>
    </source>
</evidence>
<organism evidence="1">
    <name type="scientific">Drosophila melanogaster</name>
    <name type="common">Fruit fly</name>
    <dbReference type="NCBI Taxonomy" id="7227"/>
    <lineage>
        <taxon>Eukaryota</taxon>
        <taxon>Metazoa</taxon>
        <taxon>Ecdysozoa</taxon>
        <taxon>Arthropoda</taxon>
        <taxon>Hexapoda</taxon>
        <taxon>Insecta</taxon>
        <taxon>Pterygota</taxon>
        <taxon>Neoptera</taxon>
        <taxon>Endopterygota</taxon>
        <taxon>Diptera</taxon>
        <taxon>Brachycera</taxon>
        <taxon>Muscomorpha</taxon>
        <taxon>Ephydroidea</taxon>
        <taxon>Drosophilidae</taxon>
        <taxon>Drosophila</taxon>
        <taxon>Sophophora</taxon>
    </lineage>
</organism>